<evidence type="ECO:0000313" key="6">
    <source>
        <dbReference type="EMBL" id="MDR7326831.1"/>
    </source>
</evidence>
<evidence type="ECO:0000256" key="2">
    <source>
        <dbReference type="ARBA" id="ARBA00022679"/>
    </source>
</evidence>
<feature type="compositionally biased region" description="Basic and acidic residues" evidence="4">
    <location>
        <begin position="88"/>
        <end position="101"/>
    </location>
</feature>
<dbReference type="Gene3D" id="3.30.420.40">
    <property type="match status" value="1"/>
</dbReference>
<dbReference type="RefSeq" id="WP_374727940.1">
    <property type="nucleotide sequence ID" value="NZ_JAVDYC010000001.1"/>
</dbReference>
<dbReference type="Pfam" id="PF00370">
    <property type="entry name" value="FGGY_N"/>
    <property type="match status" value="1"/>
</dbReference>
<evidence type="ECO:0000259" key="5">
    <source>
        <dbReference type="Pfam" id="PF00370"/>
    </source>
</evidence>
<keyword evidence="2" id="KW-0808">Transferase</keyword>
<evidence type="ECO:0000256" key="3">
    <source>
        <dbReference type="ARBA" id="ARBA00022777"/>
    </source>
</evidence>
<dbReference type="EMBL" id="JAVDYC010000001">
    <property type="protein sequence ID" value="MDR7326831.1"/>
    <property type="molecule type" value="Genomic_DNA"/>
</dbReference>
<organism evidence="6 7">
    <name type="scientific">Catenuloplanes niger</name>
    <dbReference type="NCBI Taxonomy" id="587534"/>
    <lineage>
        <taxon>Bacteria</taxon>
        <taxon>Bacillati</taxon>
        <taxon>Actinomycetota</taxon>
        <taxon>Actinomycetes</taxon>
        <taxon>Micromonosporales</taxon>
        <taxon>Micromonosporaceae</taxon>
        <taxon>Catenuloplanes</taxon>
    </lineage>
</organism>
<dbReference type="PANTHER" id="PTHR10196:SF69">
    <property type="entry name" value="GLYCEROL KINASE"/>
    <property type="match status" value="1"/>
</dbReference>
<evidence type="ECO:0000313" key="7">
    <source>
        <dbReference type="Proteomes" id="UP001183629"/>
    </source>
</evidence>
<dbReference type="AlphaFoldDB" id="A0AAE4CUZ3"/>
<feature type="region of interest" description="Disordered" evidence="4">
    <location>
        <begin position="60"/>
        <end position="116"/>
    </location>
</feature>
<sequence>MARGEIPAGPVDTWPPWNLTGGEVFATDVTNASRTQLMSLETMSWDPRLLALLDIPAETPPEIRSSSAHRGLPRRAPGRHLGRASLRPHFDPGPDWRESRRWQTSWPADRRDQGHTRWKAAVERTFGLGDI</sequence>
<gene>
    <name evidence="6" type="ORF">J2S44_007081</name>
</gene>
<dbReference type="InterPro" id="IPR018484">
    <property type="entry name" value="FGGY_N"/>
</dbReference>
<proteinExistence type="inferred from homology"/>
<dbReference type="PANTHER" id="PTHR10196">
    <property type="entry name" value="SUGAR KINASE"/>
    <property type="match status" value="1"/>
</dbReference>
<comment type="caution">
    <text evidence="6">The sequence shown here is derived from an EMBL/GenBank/DDBJ whole genome shotgun (WGS) entry which is preliminary data.</text>
</comment>
<dbReference type="InterPro" id="IPR043129">
    <property type="entry name" value="ATPase_NBD"/>
</dbReference>
<keyword evidence="3 6" id="KW-0418">Kinase</keyword>
<comment type="similarity">
    <text evidence="1">Belongs to the FGGY kinase family.</text>
</comment>
<name>A0AAE4CUZ3_9ACTN</name>
<feature type="compositionally biased region" description="Basic residues" evidence="4">
    <location>
        <begin position="71"/>
        <end position="82"/>
    </location>
</feature>
<dbReference type="GO" id="GO:0006071">
    <property type="term" value="P:glycerol metabolic process"/>
    <property type="evidence" value="ECO:0007669"/>
    <property type="project" value="TreeGrafter"/>
</dbReference>
<evidence type="ECO:0000256" key="1">
    <source>
        <dbReference type="ARBA" id="ARBA00009156"/>
    </source>
</evidence>
<dbReference type="GO" id="GO:0004370">
    <property type="term" value="F:glycerol kinase activity"/>
    <property type="evidence" value="ECO:0007669"/>
    <property type="project" value="TreeGrafter"/>
</dbReference>
<reference evidence="6 7" key="1">
    <citation type="submission" date="2023-07" db="EMBL/GenBank/DDBJ databases">
        <title>Sequencing the genomes of 1000 actinobacteria strains.</title>
        <authorList>
            <person name="Klenk H.-P."/>
        </authorList>
    </citation>
    <scope>NUCLEOTIDE SEQUENCE [LARGE SCALE GENOMIC DNA]</scope>
    <source>
        <strain evidence="6 7">DSM 44711</strain>
    </source>
</reference>
<feature type="domain" description="Carbohydrate kinase FGGY N-terminal" evidence="5">
    <location>
        <begin position="11"/>
        <end position="71"/>
    </location>
</feature>
<dbReference type="SUPFAM" id="SSF53067">
    <property type="entry name" value="Actin-like ATPase domain"/>
    <property type="match status" value="1"/>
</dbReference>
<protein>
    <submittedName>
        <fullName evidence="6">Glycerol kinase</fullName>
    </submittedName>
</protein>
<dbReference type="Proteomes" id="UP001183629">
    <property type="component" value="Unassembled WGS sequence"/>
</dbReference>
<keyword evidence="7" id="KW-1185">Reference proteome</keyword>
<accession>A0AAE4CUZ3</accession>
<dbReference type="GO" id="GO:0005829">
    <property type="term" value="C:cytosol"/>
    <property type="evidence" value="ECO:0007669"/>
    <property type="project" value="TreeGrafter"/>
</dbReference>
<evidence type="ECO:0000256" key="4">
    <source>
        <dbReference type="SAM" id="MobiDB-lite"/>
    </source>
</evidence>